<dbReference type="Gene3D" id="1.20.58.1680">
    <property type="match status" value="2"/>
</dbReference>
<dbReference type="Pfam" id="PF18241">
    <property type="entry name" value="AvrM-A"/>
    <property type="match status" value="1"/>
</dbReference>
<dbReference type="EMBL" id="GL883124">
    <property type="protein sequence ID" value="EGG03462.1"/>
    <property type="molecule type" value="Genomic_DNA"/>
</dbReference>
<evidence type="ECO:0000259" key="4">
    <source>
        <dbReference type="Pfam" id="PF18247"/>
    </source>
</evidence>
<feature type="chain" id="PRO_5003315546" evidence="2">
    <location>
        <begin position="29"/>
        <end position="461"/>
    </location>
</feature>
<reference evidence="6" key="1">
    <citation type="journal article" date="2011" name="Proc. Natl. Acad. Sci. U.S.A.">
        <title>Obligate biotrophy features unraveled by the genomic analysis of rust fungi.</title>
        <authorList>
            <person name="Duplessis S."/>
            <person name="Cuomo C.A."/>
            <person name="Lin Y.-C."/>
            <person name="Aerts A."/>
            <person name="Tisserant E."/>
            <person name="Veneault-Fourrey C."/>
            <person name="Joly D.L."/>
            <person name="Hacquard S."/>
            <person name="Amselem J."/>
            <person name="Cantarel B.L."/>
            <person name="Chiu R."/>
            <person name="Coutinho P.M."/>
            <person name="Feau N."/>
            <person name="Field M."/>
            <person name="Frey P."/>
            <person name="Gelhaye E."/>
            <person name="Goldberg J."/>
            <person name="Grabherr M.G."/>
            <person name="Kodira C.D."/>
            <person name="Kohler A."/>
            <person name="Kuees U."/>
            <person name="Lindquist E.A."/>
            <person name="Lucas S.M."/>
            <person name="Mago R."/>
            <person name="Mauceli E."/>
            <person name="Morin E."/>
            <person name="Murat C."/>
            <person name="Pangilinan J.L."/>
            <person name="Park R."/>
            <person name="Pearson M."/>
            <person name="Quesneville H."/>
            <person name="Rouhier N."/>
            <person name="Sakthikumar S."/>
            <person name="Salamov A.A."/>
            <person name="Schmutz J."/>
            <person name="Selles B."/>
            <person name="Shapiro H."/>
            <person name="Tanguay P."/>
            <person name="Tuskan G.A."/>
            <person name="Henrissat B."/>
            <person name="Van de Peer Y."/>
            <person name="Rouze P."/>
            <person name="Ellis J.G."/>
            <person name="Dodds P.N."/>
            <person name="Schein J.E."/>
            <person name="Zhong S."/>
            <person name="Hamelin R.C."/>
            <person name="Grigoriev I.V."/>
            <person name="Szabo L.J."/>
            <person name="Martin F."/>
        </authorList>
    </citation>
    <scope>NUCLEOTIDE SEQUENCE [LARGE SCALE GENOMIC DNA]</scope>
    <source>
        <strain evidence="6">98AG31 / pathotype 3-4-7</strain>
    </source>
</reference>
<dbReference type="AlphaFoldDB" id="F4RW28"/>
<keyword evidence="6" id="KW-1185">Reference proteome</keyword>
<dbReference type="Pfam" id="PF18247">
    <property type="entry name" value="AvrM_N"/>
    <property type="match status" value="1"/>
</dbReference>
<feature type="domain" description="Flax-rust effector AvrM N-terminal" evidence="4">
    <location>
        <begin position="131"/>
        <end position="193"/>
    </location>
</feature>
<dbReference type="InterPro" id="IPR040489">
    <property type="entry name" value="AvrM-A"/>
</dbReference>
<protein>
    <submittedName>
        <fullName evidence="5">Secreted protein</fullName>
    </submittedName>
</protein>
<sequence>MMRNSFKLKLRNMFLLWTIINMNFWVKGAPALTKVGNHITEETKIVKDPDHTDNLLKHVQLQSANAVNRIEDGTNLGRSTDLGNVRASSEDPKVVDNSQTNGMEMKDRLMESFSDKEEIMDLKYLRVIDLDPIFKSHKLFDWNVKFLKPSQLKYLSTDETIRYVAERDTILSKEVMKLYKIGKEYERAEENAFGLAIDGKDGEGVVKGMERDLLERGRSGKDAKMVSRITWIYSKLKTNPSTGLEQAVQKLQEARKSYLEVYRHTVHHIINSVLWDRFTSGEILKLTDKQYVRKAALYDKDTNKNHGQWLKNEKSLRELVKSTRSKLSPTFIRDGEQILKSKIDETYSKLIKELKLKGKEIDEISIQDLAEREIIKKEAKGSEYQEFHHVGIREIERLEKITEKFKRLALRSADKFYKGLGVLKSSELKYKAWSFRKFFKGWRYKGWTLTNFFKRLFPWFF</sequence>
<proteinExistence type="predicted"/>
<dbReference type="InterPro" id="IPR041353">
    <property type="entry name" value="AvrM_N"/>
</dbReference>
<dbReference type="InParanoid" id="F4RW28"/>
<dbReference type="RefSeq" id="XP_007413256.1">
    <property type="nucleotide sequence ID" value="XM_007413194.1"/>
</dbReference>
<feature type="signal peptide" evidence="2">
    <location>
        <begin position="1"/>
        <end position="28"/>
    </location>
</feature>
<keyword evidence="2" id="KW-0732">Signal</keyword>
<dbReference type="Proteomes" id="UP000001072">
    <property type="component" value="Unassembled WGS sequence"/>
</dbReference>
<name>F4RW28_MELLP</name>
<accession>F4RW28</accession>
<feature type="region of interest" description="Disordered" evidence="1">
    <location>
        <begin position="73"/>
        <end position="99"/>
    </location>
</feature>
<organism evidence="6">
    <name type="scientific">Melampsora larici-populina (strain 98AG31 / pathotype 3-4-7)</name>
    <name type="common">Poplar leaf rust fungus</name>
    <dbReference type="NCBI Taxonomy" id="747676"/>
    <lineage>
        <taxon>Eukaryota</taxon>
        <taxon>Fungi</taxon>
        <taxon>Dikarya</taxon>
        <taxon>Basidiomycota</taxon>
        <taxon>Pucciniomycotina</taxon>
        <taxon>Pucciniomycetes</taxon>
        <taxon>Pucciniales</taxon>
        <taxon>Melampsoraceae</taxon>
        <taxon>Melampsora</taxon>
    </lineage>
</organism>
<evidence type="ECO:0000313" key="5">
    <source>
        <dbReference type="EMBL" id="EGG03462.1"/>
    </source>
</evidence>
<dbReference type="KEGG" id="mlr:MELLADRAFT_124204"/>
<feature type="domain" description="Flax-rust effector AvrM-A" evidence="3">
    <location>
        <begin position="284"/>
        <end position="425"/>
    </location>
</feature>
<evidence type="ECO:0000313" key="6">
    <source>
        <dbReference type="Proteomes" id="UP000001072"/>
    </source>
</evidence>
<evidence type="ECO:0000256" key="2">
    <source>
        <dbReference type="SAM" id="SignalP"/>
    </source>
</evidence>
<evidence type="ECO:0000259" key="3">
    <source>
        <dbReference type="Pfam" id="PF18241"/>
    </source>
</evidence>
<dbReference type="VEuPathDB" id="FungiDB:MELLADRAFT_124204"/>
<dbReference type="HOGENOM" id="CLU_611212_0_0_1"/>
<gene>
    <name evidence="5" type="ORF">MELLADRAFT_124204</name>
</gene>
<evidence type="ECO:0000256" key="1">
    <source>
        <dbReference type="SAM" id="MobiDB-lite"/>
    </source>
</evidence>
<dbReference type="GeneID" id="18926677"/>